<reference evidence="1 2" key="1">
    <citation type="submission" date="2022-03" db="EMBL/GenBank/DDBJ databases">
        <authorList>
            <person name="Brunel B."/>
        </authorList>
    </citation>
    <scope>NUCLEOTIDE SEQUENCE [LARGE SCALE GENOMIC DNA]</scope>
    <source>
        <strain evidence="1">STM5069sample</strain>
    </source>
</reference>
<keyword evidence="2" id="KW-1185">Reference proteome</keyword>
<dbReference type="EMBL" id="CAKXZT010000001">
    <property type="protein sequence ID" value="CAH2394984.1"/>
    <property type="molecule type" value="Genomic_DNA"/>
</dbReference>
<evidence type="ECO:0000313" key="1">
    <source>
        <dbReference type="EMBL" id="CAH2394984.1"/>
    </source>
</evidence>
<proteinExistence type="predicted"/>
<gene>
    <name evidence="1" type="ORF">MES5069_10085</name>
</gene>
<name>A0ABN8JAZ4_9HYPH</name>
<protein>
    <submittedName>
        <fullName evidence="1">Uncharacterized protein</fullName>
    </submittedName>
</protein>
<sequence length="56" mass="6003">MTLRPRLNDCTLPDADDGRLLLGAPDRDGTLKTGRTVHSGNLSALRLAFENPGGKQ</sequence>
<dbReference type="Proteomes" id="UP001153050">
    <property type="component" value="Unassembled WGS sequence"/>
</dbReference>
<comment type="caution">
    <text evidence="1">The sequence shown here is derived from an EMBL/GenBank/DDBJ whole genome shotgun (WGS) entry which is preliminary data.</text>
</comment>
<evidence type="ECO:0000313" key="2">
    <source>
        <dbReference type="Proteomes" id="UP001153050"/>
    </source>
</evidence>
<organism evidence="1 2">
    <name type="scientific">Mesorhizobium escarrei</name>
    <dbReference type="NCBI Taxonomy" id="666018"/>
    <lineage>
        <taxon>Bacteria</taxon>
        <taxon>Pseudomonadati</taxon>
        <taxon>Pseudomonadota</taxon>
        <taxon>Alphaproteobacteria</taxon>
        <taxon>Hyphomicrobiales</taxon>
        <taxon>Phyllobacteriaceae</taxon>
        <taxon>Mesorhizobium</taxon>
    </lineage>
</organism>
<accession>A0ABN8JAZ4</accession>